<feature type="transmembrane region" description="Helical" evidence="6">
    <location>
        <begin position="115"/>
        <end position="134"/>
    </location>
</feature>
<feature type="transmembrane region" description="Helical" evidence="6">
    <location>
        <begin position="284"/>
        <end position="304"/>
    </location>
</feature>
<feature type="transmembrane region" description="Helical" evidence="6">
    <location>
        <begin position="365"/>
        <end position="385"/>
    </location>
</feature>
<feature type="transmembrane region" description="Helical" evidence="6">
    <location>
        <begin position="69"/>
        <end position="94"/>
    </location>
</feature>
<comment type="subcellular location">
    <subcellularLocation>
        <location evidence="1">Cell membrane</location>
        <topology evidence="1">Multi-pass membrane protein</topology>
    </subcellularLocation>
</comment>
<feature type="transmembrane region" description="Helical" evidence="6">
    <location>
        <begin position="215"/>
        <end position="234"/>
    </location>
</feature>
<organism evidence="7 8">
    <name type="scientific">Arsenicicoccus bolidensis</name>
    <dbReference type="NCBI Taxonomy" id="229480"/>
    <lineage>
        <taxon>Bacteria</taxon>
        <taxon>Bacillati</taxon>
        <taxon>Actinomycetota</taxon>
        <taxon>Actinomycetes</taxon>
        <taxon>Micrococcales</taxon>
        <taxon>Intrasporangiaceae</taxon>
        <taxon>Arsenicicoccus</taxon>
    </lineage>
</organism>
<feature type="transmembrane region" description="Helical" evidence="6">
    <location>
        <begin position="334"/>
        <end position="353"/>
    </location>
</feature>
<feature type="transmembrane region" description="Helical" evidence="6">
    <location>
        <begin position="465"/>
        <end position="482"/>
    </location>
</feature>
<evidence type="ECO:0000313" key="7">
    <source>
        <dbReference type="EMBL" id="MCG7322016.1"/>
    </source>
</evidence>
<evidence type="ECO:0000256" key="1">
    <source>
        <dbReference type="ARBA" id="ARBA00004651"/>
    </source>
</evidence>
<name>A0ABS9Q2B5_9MICO</name>
<protein>
    <submittedName>
        <fullName evidence="7">Lipopolysaccharide biosynthesis protein</fullName>
    </submittedName>
</protein>
<dbReference type="Proteomes" id="UP001521931">
    <property type="component" value="Unassembled WGS sequence"/>
</dbReference>
<keyword evidence="4 6" id="KW-1133">Transmembrane helix</keyword>
<feature type="transmembrane region" description="Helical" evidence="6">
    <location>
        <begin position="187"/>
        <end position="209"/>
    </location>
</feature>
<evidence type="ECO:0000256" key="2">
    <source>
        <dbReference type="ARBA" id="ARBA00022475"/>
    </source>
</evidence>
<dbReference type="PANTHER" id="PTHR30250">
    <property type="entry name" value="PST FAMILY PREDICTED COLANIC ACID TRANSPORTER"/>
    <property type="match status" value="1"/>
</dbReference>
<keyword evidence="8" id="KW-1185">Reference proteome</keyword>
<keyword evidence="5 6" id="KW-0472">Membrane</keyword>
<evidence type="ECO:0000256" key="4">
    <source>
        <dbReference type="ARBA" id="ARBA00022989"/>
    </source>
</evidence>
<dbReference type="EMBL" id="JAKRCV010000023">
    <property type="protein sequence ID" value="MCG7322016.1"/>
    <property type="molecule type" value="Genomic_DNA"/>
</dbReference>
<accession>A0ABS9Q2B5</accession>
<feature type="transmembrane region" description="Helical" evidence="6">
    <location>
        <begin position="397"/>
        <end position="417"/>
    </location>
</feature>
<dbReference type="PANTHER" id="PTHR30250:SF26">
    <property type="entry name" value="PSMA PROTEIN"/>
    <property type="match status" value="1"/>
</dbReference>
<gene>
    <name evidence="7" type="ORF">MHL29_08965</name>
</gene>
<evidence type="ECO:0000256" key="5">
    <source>
        <dbReference type="ARBA" id="ARBA00023136"/>
    </source>
</evidence>
<comment type="caution">
    <text evidence="7">The sequence shown here is derived from an EMBL/GenBank/DDBJ whole genome shotgun (WGS) entry which is preliminary data.</text>
</comment>
<feature type="transmembrane region" description="Helical" evidence="6">
    <location>
        <begin position="146"/>
        <end position="166"/>
    </location>
</feature>
<evidence type="ECO:0000256" key="6">
    <source>
        <dbReference type="SAM" id="Phobius"/>
    </source>
</evidence>
<feature type="transmembrane region" description="Helical" evidence="6">
    <location>
        <begin position="255"/>
        <end position="278"/>
    </location>
</feature>
<feature type="transmembrane region" description="Helical" evidence="6">
    <location>
        <begin position="488"/>
        <end position="510"/>
    </location>
</feature>
<proteinExistence type="predicted"/>
<dbReference type="InterPro" id="IPR050833">
    <property type="entry name" value="Poly_Biosynth_Transport"/>
</dbReference>
<feature type="transmembrane region" description="Helical" evidence="6">
    <location>
        <begin position="37"/>
        <end position="57"/>
    </location>
</feature>
<evidence type="ECO:0000256" key="3">
    <source>
        <dbReference type="ARBA" id="ARBA00022692"/>
    </source>
</evidence>
<evidence type="ECO:0000313" key="8">
    <source>
        <dbReference type="Proteomes" id="UP001521931"/>
    </source>
</evidence>
<keyword evidence="2" id="KW-1003">Cell membrane</keyword>
<keyword evidence="3 6" id="KW-0812">Transmembrane</keyword>
<reference evidence="7 8" key="1">
    <citation type="submission" date="2022-02" db="EMBL/GenBank/DDBJ databases">
        <title>Uncovering new skin microbiome diversity through culturing and metagenomics.</title>
        <authorList>
            <person name="Conlan S."/>
            <person name="Deming C."/>
            <person name="Nisc Comparative Sequencing Program N."/>
            <person name="Segre J.A."/>
        </authorList>
    </citation>
    <scope>NUCLEOTIDE SEQUENCE [LARGE SCALE GENOMIC DNA]</scope>
    <source>
        <strain evidence="7 8">ACRQZ</strain>
    </source>
</reference>
<feature type="transmembrane region" description="Helical" evidence="6">
    <location>
        <begin position="423"/>
        <end position="445"/>
    </location>
</feature>
<sequence>MPASYAMSTPAFCRIRPSDGRTFEVTSVRSELLRGAALSYFGIALAVVSGLVVTPLLVRHLGRGDYALFTLSISVVTLLTFDLGLNSAVARFVATFEASKDRQATLEALGVIRRVYAALDLGLVLVLTAVWLSADRLFPALSADELGRFRVAFAITGILMVVNFPLQPANGTLQGLGRFVALRGSDVAWRFASIVVTLVAVTADLGIYWLVFGTALSSLAISAYRASACLRWGMWQWRYPAASAPIRREIARYTSWSVVVALGQRLMITVMPAILAAMAGTHDVAGFAIAAMFEGYVWLIANAVNGLFLPRVARLVLEQDTDAIQLLMTRVGRFQVMVLALFIGAFIAFGPAFLRLWLGPGFDDVYAVCLVLIVPSLIIYSQEVAMSVVIARGEIRFRALCTAIAAVVNLLLAVVLAPHLGALGAAISVATGSVAGYIIAMNIVYTKVMSLDILAFFRQVHMRMLLIPAVLVGLFIALGHYWRWTSVAHLGLAILAFTLLYALGMWKWILNTDETKFIGNFSRRLTRKGASKS</sequence>